<dbReference type="Proteomes" id="UP000516384">
    <property type="component" value="Chromosome"/>
</dbReference>
<dbReference type="RefSeq" id="WP_190297098.1">
    <property type="nucleotide sequence ID" value="NZ_CP061172.1"/>
</dbReference>
<proteinExistence type="predicted"/>
<name>A0A7H0Y281_9BACL</name>
<evidence type="ECO:0000313" key="2">
    <source>
        <dbReference type="Proteomes" id="UP000516384"/>
    </source>
</evidence>
<organism evidence="1 2">
    <name type="scientific">Paenibacillus peoriae</name>
    <dbReference type="NCBI Taxonomy" id="59893"/>
    <lineage>
        <taxon>Bacteria</taxon>
        <taxon>Bacillati</taxon>
        <taxon>Bacillota</taxon>
        <taxon>Bacilli</taxon>
        <taxon>Bacillales</taxon>
        <taxon>Paenibacillaceae</taxon>
        <taxon>Paenibacillus</taxon>
    </lineage>
</organism>
<sequence>MIDNSQLNSNTTSWIVETPIGKIEAQPASDPNYPGIYVSVNGTQLVLIEYDSIHEQHAVRVWNHNDPDIDPEYTQTIPKLVWIKTDDFQFVRKDSDTCFTVIDISVFDENEYSLRYVHVDIEALSVDEIRSTIQTYGWDFTNGVLIVKGTTTPACKEDIQNQLIAECIAEQTLPVDADNTVRFKSLRELNTYLIAHGIQQPIE</sequence>
<accession>A0A7H0Y281</accession>
<reference evidence="1 2" key="1">
    <citation type="submission" date="2020-09" db="EMBL/GenBank/DDBJ databases">
        <title>Characterization of Paenibacillus peoriae strain ZF390 with broad-spectrum antimicrobial activity as a potential biocontrol agent.</title>
        <authorList>
            <person name="Li L."/>
            <person name="Zhao Y."/>
            <person name="Li B."/>
            <person name="Xie X."/>
        </authorList>
    </citation>
    <scope>NUCLEOTIDE SEQUENCE [LARGE SCALE GENOMIC DNA]</scope>
    <source>
        <strain evidence="1 2">ZF390</strain>
    </source>
</reference>
<gene>
    <name evidence="1" type="ORF">IAQ67_14830</name>
</gene>
<evidence type="ECO:0000313" key="1">
    <source>
        <dbReference type="EMBL" id="QNR65189.1"/>
    </source>
</evidence>
<protein>
    <submittedName>
        <fullName evidence="1">Uncharacterized protein</fullName>
    </submittedName>
</protein>
<dbReference type="EMBL" id="CP061172">
    <property type="protein sequence ID" value="QNR65189.1"/>
    <property type="molecule type" value="Genomic_DNA"/>
</dbReference>
<dbReference type="AlphaFoldDB" id="A0A7H0Y281"/>